<organism evidence="2 3">
    <name type="scientific">Methylophilales bacterium MBRS-H7</name>
    <dbReference type="NCBI Taxonomy" id="1623450"/>
    <lineage>
        <taxon>Bacteria</taxon>
        <taxon>Pseudomonadati</taxon>
        <taxon>Pseudomonadota</taxon>
        <taxon>Betaproteobacteria</taxon>
        <taxon>Nitrosomonadales</taxon>
        <taxon>OM43 clade</taxon>
    </lineage>
</organism>
<dbReference type="AlphaFoldDB" id="A0A0H4J2W2"/>
<dbReference type="EMBL" id="CP011002">
    <property type="protein sequence ID" value="AKO66103.1"/>
    <property type="molecule type" value="Genomic_DNA"/>
</dbReference>
<proteinExistence type="predicted"/>
<name>A0A0H4J2W2_9PROT</name>
<dbReference type="Gene3D" id="3.40.50.2000">
    <property type="entry name" value="Glycogen Phosphorylase B"/>
    <property type="match status" value="2"/>
</dbReference>
<evidence type="ECO:0000313" key="2">
    <source>
        <dbReference type="EMBL" id="AKO66103.1"/>
    </source>
</evidence>
<dbReference type="PATRIC" id="fig|1623450.3.peg.1051"/>
<dbReference type="CDD" id="cd03801">
    <property type="entry name" value="GT4_PimA-like"/>
    <property type="match status" value="1"/>
</dbReference>
<evidence type="ECO:0000313" key="3">
    <source>
        <dbReference type="Proteomes" id="UP000066549"/>
    </source>
</evidence>
<dbReference type="OrthoDB" id="433681at2"/>
<sequence length="363" mass="42463">MIKESKTFVLVIFKYFPYGGAQRDLFQLAKKLCKKNLVEIVCMDWDGNYPKEKNISVKIIQSNFFFNYRRYLEFKNKVSKYIENKTDVISISFSKISGFDFYYAADSCFANKNKNFLKNLSPRYQFFHKEEFQIFNPTSKTKILSISKKEDVIYKSIYKTPSSKFIFIPPYIDKNFFIDSSKSISSINRYFKKNNKLLIFIGSGFKTKGLDRAIIAFSSLPEKIRNNFNFAIFGKDKEKKYKKLIARHDLENSIKIFHGHDNVPQLMREASALIHPARYENTGLILIEALSQNLPIITTNNCGYSSYVHDDKKSIVLNTPFSQQELNLSLEKILSKNNRSNKINLHYKQYTSYQLDEKILANI</sequence>
<evidence type="ECO:0000259" key="1">
    <source>
        <dbReference type="Pfam" id="PF00534"/>
    </source>
</evidence>
<keyword evidence="3" id="KW-1185">Reference proteome</keyword>
<dbReference type="PANTHER" id="PTHR12526:SF641">
    <property type="entry name" value="LIPOPOLYSACCHARIDE CORE BIOSYNTHESIS PROTEIN RFAG"/>
    <property type="match status" value="1"/>
</dbReference>
<dbReference type="Pfam" id="PF00534">
    <property type="entry name" value="Glycos_transf_1"/>
    <property type="match status" value="1"/>
</dbReference>
<dbReference type="PANTHER" id="PTHR12526">
    <property type="entry name" value="GLYCOSYLTRANSFERASE"/>
    <property type="match status" value="1"/>
</dbReference>
<dbReference type="GO" id="GO:0016757">
    <property type="term" value="F:glycosyltransferase activity"/>
    <property type="evidence" value="ECO:0007669"/>
    <property type="project" value="InterPro"/>
</dbReference>
<feature type="domain" description="Glycosyl transferase family 1" evidence="1">
    <location>
        <begin position="191"/>
        <end position="343"/>
    </location>
</feature>
<dbReference type="InterPro" id="IPR001296">
    <property type="entry name" value="Glyco_trans_1"/>
</dbReference>
<protein>
    <recommendedName>
        <fullName evidence="1">Glycosyl transferase family 1 domain-containing protein</fullName>
    </recommendedName>
</protein>
<dbReference type="SUPFAM" id="SSF53756">
    <property type="entry name" value="UDP-Glycosyltransferase/glycogen phosphorylase"/>
    <property type="match status" value="1"/>
</dbReference>
<accession>A0A0H4J2W2</accession>
<dbReference type="Proteomes" id="UP000066549">
    <property type="component" value="Chromosome"/>
</dbReference>
<gene>
    <name evidence="2" type="ORF">VI33_05280</name>
</gene>
<reference evidence="2 3" key="1">
    <citation type="submission" date="2015-03" db="EMBL/GenBank/DDBJ databases">
        <title>Comparative analysis of the OM43 clade including a novel species from Red Sea uncovers genomic and metabolic diversity among marine methylotrophs.</title>
        <authorList>
            <person name="Jimenez-Infante F."/>
            <person name="Ngugi D.K."/>
            <person name="Vinu M."/>
            <person name="Alam I."/>
            <person name="Kamau A."/>
            <person name="Blom J."/>
            <person name="Bajic V.B."/>
            <person name="Stingl U."/>
        </authorList>
    </citation>
    <scope>NUCLEOTIDE SEQUENCE [LARGE SCALE GENOMIC DNA]</scope>
    <source>
        <strain evidence="2 3">MBRSH7</strain>
    </source>
</reference>